<sequence length="68" mass="7316">MGDPDHGERREPRLLRDDLNGHSGFRTAEQGARVVVELATLGADGPTGVLWGPPFVPDGDPESVVLPW</sequence>
<dbReference type="STRING" id="587909.SAMN05421810_102198"/>
<keyword evidence="3" id="KW-1185">Reference proteome</keyword>
<dbReference type="EMBL" id="FOWW01000002">
    <property type="protein sequence ID" value="SFP30492.1"/>
    <property type="molecule type" value="Genomic_DNA"/>
</dbReference>
<evidence type="ECO:0000256" key="1">
    <source>
        <dbReference type="SAM" id="MobiDB-lite"/>
    </source>
</evidence>
<name>A0A1I5P8T4_9PSEU</name>
<dbReference type="Proteomes" id="UP000198727">
    <property type="component" value="Unassembled WGS sequence"/>
</dbReference>
<dbReference type="RefSeq" id="WP_341770746.1">
    <property type="nucleotide sequence ID" value="NZ_FOWW01000002.1"/>
</dbReference>
<proteinExistence type="predicted"/>
<gene>
    <name evidence="2" type="ORF">SAMN05421810_102198</name>
</gene>
<evidence type="ECO:0000313" key="3">
    <source>
        <dbReference type="Proteomes" id="UP000198727"/>
    </source>
</evidence>
<feature type="region of interest" description="Disordered" evidence="1">
    <location>
        <begin position="1"/>
        <end position="22"/>
    </location>
</feature>
<protein>
    <submittedName>
        <fullName evidence="2">Uncharacterized protein</fullName>
    </submittedName>
</protein>
<dbReference type="AlphaFoldDB" id="A0A1I5P8T4"/>
<feature type="compositionally biased region" description="Basic and acidic residues" evidence="1">
    <location>
        <begin position="1"/>
        <end position="20"/>
    </location>
</feature>
<evidence type="ECO:0000313" key="2">
    <source>
        <dbReference type="EMBL" id="SFP30492.1"/>
    </source>
</evidence>
<organism evidence="2 3">
    <name type="scientific">Amycolatopsis arida</name>
    <dbReference type="NCBI Taxonomy" id="587909"/>
    <lineage>
        <taxon>Bacteria</taxon>
        <taxon>Bacillati</taxon>
        <taxon>Actinomycetota</taxon>
        <taxon>Actinomycetes</taxon>
        <taxon>Pseudonocardiales</taxon>
        <taxon>Pseudonocardiaceae</taxon>
        <taxon>Amycolatopsis</taxon>
    </lineage>
</organism>
<accession>A0A1I5P8T4</accession>
<reference evidence="3" key="1">
    <citation type="submission" date="2016-10" db="EMBL/GenBank/DDBJ databases">
        <authorList>
            <person name="Varghese N."/>
            <person name="Submissions S."/>
        </authorList>
    </citation>
    <scope>NUCLEOTIDE SEQUENCE [LARGE SCALE GENOMIC DNA]</scope>
    <source>
        <strain evidence="3">CGMCC 4.5579</strain>
    </source>
</reference>